<keyword evidence="1" id="KW-1133">Transmembrane helix</keyword>
<proteinExistence type="predicted"/>
<reference evidence="2 3" key="1">
    <citation type="journal article" date="2013" name="Nat. Biotechnol.">
        <title>Genome sequences of rare, uncultured bacteria obtained by differential coverage binning of multiple metagenomes.</title>
        <authorList>
            <person name="Albertsen M."/>
            <person name="Hugenholtz P."/>
            <person name="Skarshewski A."/>
            <person name="Nielsen K.L."/>
            <person name="Tyson G.W."/>
            <person name="Nielsen P.H."/>
        </authorList>
    </citation>
    <scope>NUCLEOTIDE SEQUENCE [LARGE SCALE GENOMIC DNA]</scope>
    <source>
        <strain evidence="2">TM71</strain>
    </source>
</reference>
<dbReference type="Pfam" id="PF05137">
    <property type="entry name" value="PilN"/>
    <property type="match status" value="1"/>
</dbReference>
<dbReference type="EMBL" id="CP005957">
    <property type="protein sequence ID" value="AGL62035.1"/>
    <property type="molecule type" value="Genomic_DNA"/>
</dbReference>
<dbReference type="OrthoDB" id="9782548at2"/>
<evidence type="ECO:0008006" key="4">
    <source>
        <dbReference type="Google" id="ProtNLM"/>
    </source>
</evidence>
<keyword evidence="3" id="KW-1185">Reference proteome</keyword>
<keyword evidence="1" id="KW-0812">Transmembrane</keyword>
<evidence type="ECO:0000256" key="1">
    <source>
        <dbReference type="SAM" id="Phobius"/>
    </source>
</evidence>
<dbReference type="Proteomes" id="UP000013893">
    <property type="component" value="Chromosome"/>
</dbReference>
<dbReference type="KEGG" id="saal:L336_0327"/>
<name>R4PV21_9BACT</name>
<dbReference type="STRING" id="1332188.L336_0327"/>
<organism evidence="2 3">
    <name type="scientific">Candidatus Saccharimonas aalborgensis</name>
    <dbReference type="NCBI Taxonomy" id="1332188"/>
    <lineage>
        <taxon>Bacteria</taxon>
        <taxon>Candidatus Saccharimonadota</taxon>
        <taxon>Candidatus Saccharimonadia</taxon>
        <taxon>Candidatus Saccharimonadales</taxon>
        <taxon>Candidatus Saccharimonadaceae</taxon>
        <taxon>Candidatus Saccharimonas</taxon>
    </lineage>
</organism>
<evidence type="ECO:0000313" key="3">
    <source>
        <dbReference type="Proteomes" id="UP000013893"/>
    </source>
</evidence>
<gene>
    <name evidence="2" type="ORF">L336_0327</name>
</gene>
<dbReference type="AlphaFoldDB" id="R4PV21"/>
<accession>R4PV21</accession>
<sequence>MINLLPPLYHRQLIASRANTLLARYVVLSLLLIIVMIAEMTAVYLFLSSSKAQSEAAISENDQKTAKYSEVQKQAEQFRTDLVTAKTILDKQVPYTKIFRTVADLMPDGVILNHLTIDPSTFGTPTNLDIRARTYQAAIAFHTTLNNSNVLSNVSFQTVSFDAQDKTGYPYSSTLSVTFKKEALTEGVE</sequence>
<evidence type="ECO:0000313" key="2">
    <source>
        <dbReference type="EMBL" id="AGL62035.1"/>
    </source>
</evidence>
<dbReference type="InterPro" id="IPR007813">
    <property type="entry name" value="PilN"/>
</dbReference>
<protein>
    <recommendedName>
        <fullName evidence="4">Fimbrial assembly family protein</fullName>
    </recommendedName>
</protein>
<feature type="transmembrane region" description="Helical" evidence="1">
    <location>
        <begin position="21"/>
        <end position="47"/>
    </location>
</feature>
<keyword evidence="1" id="KW-0472">Membrane</keyword>
<dbReference type="RefSeq" id="WP_015641485.1">
    <property type="nucleotide sequence ID" value="NC_021219.1"/>
</dbReference>
<dbReference type="HOGENOM" id="CLU_1432168_0_0_0"/>